<protein>
    <submittedName>
        <fullName evidence="2">Uncharacterized protein</fullName>
    </submittedName>
</protein>
<proteinExistence type="predicted"/>
<keyword evidence="3" id="KW-1185">Reference proteome</keyword>
<dbReference type="EMBL" id="LT554740">
    <property type="protein sequence ID" value="SAM07312.1"/>
    <property type="molecule type" value="Genomic_DNA"/>
</dbReference>
<accession>A0A168RS23</accession>
<name>A0A168RS23_ABSGL</name>
<evidence type="ECO:0000313" key="3">
    <source>
        <dbReference type="Proteomes" id="UP000078561"/>
    </source>
</evidence>
<evidence type="ECO:0000313" key="2">
    <source>
        <dbReference type="EMBL" id="SAM07312.1"/>
    </source>
</evidence>
<dbReference type="AlphaFoldDB" id="A0A168RS23"/>
<dbReference type="Proteomes" id="UP000078561">
    <property type="component" value="Unassembled WGS sequence"/>
</dbReference>
<feature type="region of interest" description="Disordered" evidence="1">
    <location>
        <begin position="70"/>
        <end position="104"/>
    </location>
</feature>
<gene>
    <name evidence="2" type="primary">ABSGL_12953.1 scaffold 13554</name>
</gene>
<sequence length="152" mass="17564">MGWGQGLALRMIRTGECGPTISKVPVVVGRGSGQRDVVLQQRNGQGIYNGNVGDIKLCSSRHHRRRRRCYRRHRRSRSNVEKKKNQCKKANVSQGKTKMDKMVRRRELSCVRRSWSLGRGRVVRDAVRIFSGKKKKVMKKQRRSTEMNGTEK</sequence>
<evidence type="ECO:0000256" key="1">
    <source>
        <dbReference type="SAM" id="MobiDB-lite"/>
    </source>
</evidence>
<reference evidence="2" key="1">
    <citation type="submission" date="2016-04" db="EMBL/GenBank/DDBJ databases">
        <authorList>
            <person name="Evans L.H."/>
            <person name="Alamgir A."/>
            <person name="Owens N."/>
            <person name="Weber N.D."/>
            <person name="Virtaneva K."/>
            <person name="Barbian K."/>
            <person name="Babar A."/>
            <person name="Rosenke K."/>
        </authorList>
    </citation>
    <scope>NUCLEOTIDE SEQUENCE [LARGE SCALE GENOMIC DNA]</scope>
    <source>
        <strain evidence="2">CBS 101.48</strain>
    </source>
</reference>
<dbReference type="InParanoid" id="A0A168RS23"/>
<organism evidence="2">
    <name type="scientific">Absidia glauca</name>
    <name type="common">Pin mould</name>
    <dbReference type="NCBI Taxonomy" id="4829"/>
    <lineage>
        <taxon>Eukaryota</taxon>
        <taxon>Fungi</taxon>
        <taxon>Fungi incertae sedis</taxon>
        <taxon>Mucoromycota</taxon>
        <taxon>Mucoromycotina</taxon>
        <taxon>Mucoromycetes</taxon>
        <taxon>Mucorales</taxon>
        <taxon>Cunninghamellaceae</taxon>
        <taxon>Absidia</taxon>
    </lineage>
</organism>